<dbReference type="InterPro" id="IPR021428">
    <property type="entry name" value="DUF3078"/>
</dbReference>
<evidence type="ECO:0000313" key="3">
    <source>
        <dbReference type="Proteomes" id="UP000824014"/>
    </source>
</evidence>
<feature type="signal peptide" evidence="1">
    <location>
        <begin position="1"/>
        <end position="33"/>
    </location>
</feature>
<dbReference type="Proteomes" id="UP000824014">
    <property type="component" value="Unassembled WGS sequence"/>
</dbReference>
<proteinExistence type="predicted"/>
<accession>A0A9D2DD06</accession>
<evidence type="ECO:0000256" key="1">
    <source>
        <dbReference type="SAM" id="SignalP"/>
    </source>
</evidence>
<dbReference type="AlphaFoldDB" id="A0A9D2DD06"/>
<evidence type="ECO:0000313" key="2">
    <source>
        <dbReference type="EMBL" id="HIZ14614.1"/>
    </source>
</evidence>
<keyword evidence="1" id="KW-0732">Signal</keyword>
<organism evidence="2 3">
    <name type="scientific">Candidatus Tidjanibacter faecipullorum</name>
    <dbReference type="NCBI Taxonomy" id="2838766"/>
    <lineage>
        <taxon>Bacteria</taxon>
        <taxon>Pseudomonadati</taxon>
        <taxon>Bacteroidota</taxon>
        <taxon>Bacteroidia</taxon>
        <taxon>Bacteroidales</taxon>
        <taxon>Rikenellaceae</taxon>
        <taxon>Tidjanibacter</taxon>
    </lineage>
</organism>
<reference evidence="2" key="2">
    <citation type="submission" date="2021-04" db="EMBL/GenBank/DDBJ databases">
        <authorList>
            <person name="Gilroy R."/>
        </authorList>
    </citation>
    <scope>NUCLEOTIDE SEQUENCE</scope>
    <source>
        <strain evidence="2">ChiHjej11B10-19426</strain>
    </source>
</reference>
<dbReference type="Pfam" id="PF11276">
    <property type="entry name" value="DUF3078"/>
    <property type="match status" value="1"/>
</dbReference>
<name>A0A9D2DD06_9BACT</name>
<protein>
    <submittedName>
        <fullName evidence="2">DUF3078 domain-containing protein</fullName>
    </submittedName>
</protein>
<feature type="chain" id="PRO_5038669355" evidence="1">
    <location>
        <begin position="34"/>
        <end position="341"/>
    </location>
</feature>
<comment type="caution">
    <text evidence="2">The sequence shown here is derived from an EMBL/GenBank/DDBJ whole genome shotgun (WGS) entry which is preliminary data.</text>
</comment>
<gene>
    <name evidence="2" type="ORF">H9816_01685</name>
</gene>
<sequence length="341" mass="39261">MKVHLFPSVSAFPLRGLLLCSLLLLCATGTSHAQFTIRKPAENMRQRPEMLESTPQGSLKNVYYDPAAERARKLRIRKERNTVEFDFSLEGSTQQFINWQSSGDNTIYGLANLFFRHQYKRDKLSYDTRVEATYGMNYTDGILFKNKDEFKISWQLGWNLKGNWSYSASVNIRSQFTIGYESKDDPTLVSDFLAPGYFDVGGGFTYAPSSFPIKITLSPVSGNIVTVLNETLSAQGKYGVQPGQKVAGYPGYSADIFFDKAFGKNGWFRYRSSLYTFVPYVVPKNLTVRWENTIEFRISKYFSTKLYGQLYYRPEDFRPNTPELQYQYALMIGLKYTFRNK</sequence>
<reference evidence="2" key="1">
    <citation type="journal article" date="2021" name="PeerJ">
        <title>Extensive microbial diversity within the chicken gut microbiome revealed by metagenomics and culture.</title>
        <authorList>
            <person name="Gilroy R."/>
            <person name="Ravi A."/>
            <person name="Getino M."/>
            <person name="Pursley I."/>
            <person name="Horton D.L."/>
            <person name="Alikhan N.F."/>
            <person name="Baker D."/>
            <person name="Gharbi K."/>
            <person name="Hall N."/>
            <person name="Watson M."/>
            <person name="Adriaenssens E.M."/>
            <person name="Foster-Nyarko E."/>
            <person name="Jarju S."/>
            <person name="Secka A."/>
            <person name="Antonio M."/>
            <person name="Oren A."/>
            <person name="Chaudhuri R.R."/>
            <person name="La Ragione R."/>
            <person name="Hildebrand F."/>
            <person name="Pallen M.J."/>
        </authorList>
    </citation>
    <scope>NUCLEOTIDE SEQUENCE</scope>
    <source>
        <strain evidence="2">ChiHjej11B10-19426</strain>
    </source>
</reference>
<dbReference type="EMBL" id="DXCC01000004">
    <property type="protein sequence ID" value="HIZ14614.1"/>
    <property type="molecule type" value="Genomic_DNA"/>
</dbReference>